<name>A0A8S1IRG9_9CHLO</name>
<accession>A0A8S1IRG9</accession>
<organism evidence="2 3">
    <name type="scientific">Ostreobium quekettii</name>
    <dbReference type="NCBI Taxonomy" id="121088"/>
    <lineage>
        <taxon>Eukaryota</taxon>
        <taxon>Viridiplantae</taxon>
        <taxon>Chlorophyta</taxon>
        <taxon>core chlorophytes</taxon>
        <taxon>Ulvophyceae</taxon>
        <taxon>TCBD clade</taxon>
        <taxon>Bryopsidales</taxon>
        <taxon>Ostreobineae</taxon>
        <taxon>Ostreobiaceae</taxon>
        <taxon>Ostreobium</taxon>
    </lineage>
</organism>
<keyword evidence="1" id="KW-0812">Transmembrane</keyword>
<dbReference type="Proteomes" id="UP000708148">
    <property type="component" value="Unassembled WGS sequence"/>
</dbReference>
<protein>
    <submittedName>
        <fullName evidence="2">Uncharacterized protein</fullName>
    </submittedName>
</protein>
<proteinExistence type="predicted"/>
<dbReference type="EMBL" id="CAJHUC010000659">
    <property type="protein sequence ID" value="CAD7697444.1"/>
    <property type="molecule type" value="Genomic_DNA"/>
</dbReference>
<gene>
    <name evidence="2" type="ORF">OSTQU699_LOCUS2805</name>
</gene>
<keyword evidence="1" id="KW-0472">Membrane</keyword>
<comment type="caution">
    <text evidence="2">The sequence shown here is derived from an EMBL/GenBank/DDBJ whole genome shotgun (WGS) entry which is preliminary data.</text>
</comment>
<sequence>MCKMPDFVYIDANSKLRVRCSQKQVSLWDRLCAPVATLPTVDRLQKSSIVRTGIPHQLALSLSARQVLSEILQQAARLDCPDAGAKTTRRLKGVLPPLTDAELRRWRAQIALGGLGALAAVPRLHVSTHRIGEISQVGFQKQRGDTMSPAAREAAKRQFMVGLRMIMYGSALGVLGVVGVGTYLCHTFQITSLEDLRQTLRSKAAPCGELIHEEMAPFRDWARAFVSTWQMKPEGENSDSQVVHYDTEFSRALKQRFRSRT</sequence>
<keyword evidence="1" id="KW-1133">Transmembrane helix</keyword>
<evidence type="ECO:0000313" key="3">
    <source>
        <dbReference type="Proteomes" id="UP000708148"/>
    </source>
</evidence>
<dbReference type="OrthoDB" id="507402at2759"/>
<feature type="transmembrane region" description="Helical" evidence="1">
    <location>
        <begin position="165"/>
        <end position="184"/>
    </location>
</feature>
<reference evidence="2" key="1">
    <citation type="submission" date="2020-12" db="EMBL/GenBank/DDBJ databases">
        <authorList>
            <person name="Iha C."/>
        </authorList>
    </citation>
    <scope>NUCLEOTIDE SEQUENCE</scope>
</reference>
<evidence type="ECO:0000256" key="1">
    <source>
        <dbReference type="SAM" id="Phobius"/>
    </source>
</evidence>
<dbReference type="AlphaFoldDB" id="A0A8S1IRG9"/>
<evidence type="ECO:0000313" key="2">
    <source>
        <dbReference type="EMBL" id="CAD7697444.1"/>
    </source>
</evidence>
<keyword evidence="3" id="KW-1185">Reference proteome</keyword>